<accession>A0A7R8CQN8</accession>
<dbReference type="EMBL" id="HG994582">
    <property type="protein sequence ID" value="CAF2895209.1"/>
    <property type="molecule type" value="Genomic_DNA"/>
</dbReference>
<sequence length="134" mass="15389">MHNYNRNAHPLTTCKIAEAYNLFVWKRCRLTVNKPDTPMKFKSESCIGFCVRAVNLPARVQSGTTAESVETDPGPEAELPLDISNYVEIAVEIQSDNLNIVIRQTQPQPYQPTCEFKKYKYGRHFEKNVVYVCM</sequence>
<evidence type="ECO:0000313" key="1">
    <source>
        <dbReference type="EMBL" id="CAF2895209.1"/>
    </source>
</evidence>
<evidence type="ECO:0000313" key="2">
    <source>
        <dbReference type="Proteomes" id="UP000675881"/>
    </source>
</evidence>
<organism evidence="1 2">
    <name type="scientific">Lepeophtheirus salmonis</name>
    <name type="common">Salmon louse</name>
    <name type="synonym">Caligus salmonis</name>
    <dbReference type="NCBI Taxonomy" id="72036"/>
    <lineage>
        <taxon>Eukaryota</taxon>
        <taxon>Metazoa</taxon>
        <taxon>Ecdysozoa</taxon>
        <taxon>Arthropoda</taxon>
        <taxon>Crustacea</taxon>
        <taxon>Multicrustacea</taxon>
        <taxon>Hexanauplia</taxon>
        <taxon>Copepoda</taxon>
        <taxon>Siphonostomatoida</taxon>
        <taxon>Caligidae</taxon>
        <taxon>Lepeophtheirus</taxon>
    </lineage>
</organism>
<reference evidence="1" key="1">
    <citation type="submission" date="2021-02" db="EMBL/GenBank/DDBJ databases">
        <authorList>
            <person name="Bekaert M."/>
        </authorList>
    </citation>
    <scope>NUCLEOTIDE SEQUENCE</scope>
    <source>
        <strain evidence="1">IoA-00</strain>
    </source>
</reference>
<dbReference type="Proteomes" id="UP000675881">
    <property type="component" value="Chromosome 3"/>
</dbReference>
<proteinExistence type="predicted"/>
<dbReference type="AlphaFoldDB" id="A0A7R8CQN8"/>
<name>A0A7R8CQN8_LEPSM</name>
<gene>
    <name evidence="1" type="ORF">LSAA_7286</name>
</gene>
<protein>
    <submittedName>
        <fullName evidence="1">(salmon louse) hypothetical protein</fullName>
    </submittedName>
</protein>
<keyword evidence="2" id="KW-1185">Reference proteome</keyword>